<comment type="catalytic activity">
    <reaction evidence="7">
        <text>adenosine + H2O + H(+) = inosine + NH4(+)</text>
        <dbReference type="Rhea" id="RHEA:24408"/>
        <dbReference type="ChEBI" id="CHEBI:15377"/>
        <dbReference type="ChEBI" id="CHEBI:15378"/>
        <dbReference type="ChEBI" id="CHEBI:16335"/>
        <dbReference type="ChEBI" id="CHEBI:17596"/>
        <dbReference type="ChEBI" id="CHEBI:28938"/>
        <dbReference type="EC" id="3.5.4.4"/>
    </reaction>
    <physiologicalReaction direction="left-to-right" evidence="7">
        <dbReference type="Rhea" id="RHEA:24409"/>
    </physiologicalReaction>
</comment>
<evidence type="ECO:0000256" key="4">
    <source>
        <dbReference type="ARBA" id="ARBA00022723"/>
    </source>
</evidence>
<dbReference type="AlphaFoldDB" id="A0A2W5JYQ5"/>
<comment type="catalytic activity">
    <reaction evidence="9">
        <text>S-methyl-5'-thioadenosine + phosphate = 5-(methylsulfanyl)-alpha-D-ribose 1-phosphate + adenine</text>
        <dbReference type="Rhea" id="RHEA:11852"/>
        <dbReference type="ChEBI" id="CHEBI:16708"/>
        <dbReference type="ChEBI" id="CHEBI:17509"/>
        <dbReference type="ChEBI" id="CHEBI:43474"/>
        <dbReference type="ChEBI" id="CHEBI:58533"/>
        <dbReference type="EC" id="2.4.2.28"/>
    </reaction>
    <physiologicalReaction direction="left-to-right" evidence="9">
        <dbReference type="Rhea" id="RHEA:11853"/>
    </physiologicalReaction>
</comment>
<keyword evidence="6" id="KW-0862">Zinc</keyword>
<dbReference type="SUPFAM" id="SSF64438">
    <property type="entry name" value="CNF1/YfiH-like putative cysteine hydrolases"/>
    <property type="match status" value="1"/>
</dbReference>
<evidence type="ECO:0000256" key="6">
    <source>
        <dbReference type="ARBA" id="ARBA00022833"/>
    </source>
</evidence>
<protein>
    <recommendedName>
        <fullName evidence="10">Purine nucleoside phosphorylase</fullName>
    </recommendedName>
</protein>
<dbReference type="NCBIfam" id="TIGR00726">
    <property type="entry name" value="peptidoglycan editing factor PgeF"/>
    <property type="match status" value="1"/>
</dbReference>
<dbReference type="InterPro" id="IPR003730">
    <property type="entry name" value="Cu_polyphenol_OxRdtase"/>
</dbReference>
<dbReference type="InterPro" id="IPR038371">
    <property type="entry name" value="Cu_polyphenol_OxRdtase_sf"/>
</dbReference>
<comment type="similarity">
    <text evidence="2 10">Belongs to the purine nucleoside phosphorylase YfiH/LACC1 family.</text>
</comment>
<evidence type="ECO:0000256" key="3">
    <source>
        <dbReference type="ARBA" id="ARBA00022679"/>
    </source>
</evidence>
<evidence type="ECO:0000256" key="1">
    <source>
        <dbReference type="ARBA" id="ARBA00000553"/>
    </source>
</evidence>
<proteinExistence type="inferred from homology"/>
<dbReference type="Pfam" id="PF02578">
    <property type="entry name" value="Cu-oxidase_4"/>
    <property type="match status" value="1"/>
</dbReference>
<dbReference type="Proteomes" id="UP000249046">
    <property type="component" value="Unassembled WGS sequence"/>
</dbReference>
<evidence type="ECO:0000256" key="9">
    <source>
        <dbReference type="ARBA" id="ARBA00049893"/>
    </source>
</evidence>
<keyword evidence="5" id="KW-0378">Hydrolase</keyword>
<keyword evidence="3" id="KW-0808">Transferase</keyword>
<dbReference type="InterPro" id="IPR011324">
    <property type="entry name" value="Cytotoxic_necrot_fac-like_cat"/>
</dbReference>
<reference evidence="11 12" key="1">
    <citation type="submission" date="2017-08" db="EMBL/GenBank/DDBJ databases">
        <title>Infants hospitalized years apart are colonized by the same room-sourced microbial strains.</title>
        <authorList>
            <person name="Brooks B."/>
            <person name="Olm M.R."/>
            <person name="Firek B.A."/>
            <person name="Baker R."/>
            <person name="Thomas B.C."/>
            <person name="Morowitz M.J."/>
            <person name="Banfield J.F."/>
        </authorList>
    </citation>
    <scope>NUCLEOTIDE SEQUENCE [LARGE SCALE GENOMIC DNA]</scope>
    <source>
        <strain evidence="11">S2_005_003_R2_42</strain>
    </source>
</reference>
<dbReference type="PANTHER" id="PTHR30616:SF2">
    <property type="entry name" value="PURINE NUCLEOSIDE PHOSPHORYLASE LACC1"/>
    <property type="match status" value="1"/>
</dbReference>
<evidence type="ECO:0000256" key="5">
    <source>
        <dbReference type="ARBA" id="ARBA00022801"/>
    </source>
</evidence>
<accession>A0A2W5JYQ5</accession>
<evidence type="ECO:0000313" key="11">
    <source>
        <dbReference type="EMBL" id="PZQ09966.1"/>
    </source>
</evidence>
<evidence type="ECO:0000256" key="10">
    <source>
        <dbReference type="RuleBase" id="RU361274"/>
    </source>
</evidence>
<evidence type="ECO:0000313" key="12">
    <source>
        <dbReference type="Proteomes" id="UP000249046"/>
    </source>
</evidence>
<sequence length="250" mass="25988">MTEARAGVLRPDWPAPPGVQAIVTTRDLPGRSVAPFEHCNLGDRCGDAPEAVAANRAGLVGALGLPAPPHWLRQVHGTAATVFDAAAATDAVPREADAALTRRSGVVLAVLTADCLPILLCRDDGAAVAAVHAGWRGLASGVVETALAALGEPDRLLAWIGPAIGAASYEVGVEVHDAFVGSDAGAGAAFMPTRPGHWRCDLAALARRRLHAAGVARVHGGGFDTFADPRFYSYRRQAQTGRFASLIWRA</sequence>
<evidence type="ECO:0000256" key="8">
    <source>
        <dbReference type="ARBA" id="ARBA00048968"/>
    </source>
</evidence>
<dbReference type="GO" id="GO:0005507">
    <property type="term" value="F:copper ion binding"/>
    <property type="evidence" value="ECO:0007669"/>
    <property type="project" value="TreeGrafter"/>
</dbReference>
<comment type="catalytic activity">
    <reaction evidence="1">
        <text>inosine + phosphate = alpha-D-ribose 1-phosphate + hypoxanthine</text>
        <dbReference type="Rhea" id="RHEA:27646"/>
        <dbReference type="ChEBI" id="CHEBI:17368"/>
        <dbReference type="ChEBI" id="CHEBI:17596"/>
        <dbReference type="ChEBI" id="CHEBI:43474"/>
        <dbReference type="ChEBI" id="CHEBI:57720"/>
        <dbReference type="EC" id="2.4.2.1"/>
    </reaction>
    <physiologicalReaction direction="left-to-right" evidence="1">
        <dbReference type="Rhea" id="RHEA:27647"/>
    </physiologicalReaction>
</comment>
<comment type="catalytic activity">
    <reaction evidence="8">
        <text>adenosine + phosphate = alpha-D-ribose 1-phosphate + adenine</text>
        <dbReference type="Rhea" id="RHEA:27642"/>
        <dbReference type="ChEBI" id="CHEBI:16335"/>
        <dbReference type="ChEBI" id="CHEBI:16708"/>
        <dbReference type="ChEBI" id="CHEBI:43474"/>
        <dbReference type="ChEBI" id="CHEBI:57720"/>
        <dbReference type="EC" id="2.4.2.1"/>
    </reaction>
    <physiologicalReaction direction="left-to-right" evidence="8">
        <dbReference type="Rhea" id="RHEA:27643"/>
    </physiologicalReaction>
</comment>
<dbReference type="GO" id="GO:0016787">
    <property type="term" value="F:hydrolase activity"/>
    <property type="evidence" value="ECO:0007669"/>
    <property type="project" value="UniProtKB-KW"/>
</dbReference>
<dbReference type="CDD" id="cd16833">
    <property type="entry name" value="YfiH"/>
    <property type="match status" value="1"/>
</dbReference>
<dbReference type="Gene3D" id="3.60.140.10">
    <property type="entry name" value="CNF1/YfiH-like putative cysteine hydrolases"/>
    <property type="match status" value="1"/>
</dbReference>
<keyword evidence="4" id="KW-0479">Metal-binding</keyword>
<evidence type="ECO:0000256" key="2">
    <source>
        <dbReference type="ARBA" id="ARBA00007353"/>
    </source>
</evidence>
<dbReference type="GO" id="GO:0017061">
    <property type="term" value="F:S-methyl-5-thioadenosine phosphorylase activity"/>
    <property type="evidence" value="ECO:0007669"/>
    <property type="project" value="UniProtKB-EC"/>
</dbReference>
<dbReference type="EMBL" id="QFPO01000023">
    <property type="protein sequence ID" value="PZQ09966.1"/>
    <property type="molecule type" value="Genomic_DNA"/>
</dbReference>
<gene>
    <name evidence="11" type="primary">pgeF</name>
    <name evidence="11" type="ORF">DI564_16670</name>
</gene>
<dbReference type="PANTHER" id="PTHR30616">
    <property type="entry name" value="UNCHARACTERIZED PROTEIN YFIH"/>
    <property type="match status" value="1"/>
</dbReference>
<name>A0A2W5JYQ5_9GAMM</name>
<organism evidence="11 12">
    <name type="scientific">Rhodanobacter denitrificans</name>
    <dbReference type="NCBI Taxonomy" id="666685"/>
    <lineage>
        <taxon>Bacteria</taxon>
        <taxon>Pseudomonadati</taxon>
        <taxon>Pseudomonadota</taxon>
        <taxon>Gammaproteobacteria</taxon>
        <taxon>Lysobacterales</taxon>
        <taxon>Rhodanobacteraceae</taxon>
        <taxon>Rhodanobacter</taxon>
    </lineage>
</organism>
<evidence type="ECO:0000256" key="7">
    <source>
        <dbReference type="ARBA" id="ARBA00047989"/>
    </source>
</evidence>
<comment type="caution">
    <text evidence="11">The sequence shown here is derived from an EMBL/GenBank/DDBJ whole genome shotgun (WGS) entry which is preliminary data.</text>
</comment>